<evidence type="ECO:0000313" key="2">
    <source>
        <dbReference type="EMBL" id="CAA9430308.1"/>
    </source>
</evidence>
<feature type="non-terminal residue" evidence="2">
    <location>
        <position position="1"/>
    </location>
</feature>
<proteinExistence type="predicted"/>
<feature type="region of interest" description="Disordered" evidence="1">
    <location>
        <begin position="1"/>
        <end position="31"/>
    </location>
</feature>
<sequence>APARGPPARGRRRPDRRRHRPRAGRLHAPGD</sequence>
<reference evidence="2" key="1">
    <citation type="submission" date="2020-02" db="EMBL/GenBank/DDBJ databases">
        <authorList>
            <person name="Meier V. D."/>
        </authorList>
    </citation>
    <scope>NUCLEOTIDE SEQUENCE</scope>
    <source>
        <strain evidence="2">AVDCRST_MAG35</strain>
    </source>
</reference>
<organism evidence="2">
    <name type="scientific">uncultured Quadrisphaera sp</name>
    <dbReference type="NCBI Taxonomy" id="904978"/>
    <lineage>
        <taxon>Bacteria</taxon>
        <taxon>Bacillati</taxon>
        <taxon>Actinomycetota</taxon>
        <taxon>Actinomycetes</taxon>
        <taxon>Kineosporiales</taxon>
        <taxon>Kineosporiaceae</taxon>
        <taxon>Quadrisphaera</taxon>
        <taxon>environmental samples</taxon>
    </lineage>
</organism>
<feature type="non-terminal residue" evidence="2">
    <location>
        <position position="31"/>
    </location>
</feature>
<dbReference type="AlphaFoldDB" id="A0A6J4Q7C9"/>
<name>A0A6J4Q7C9_9ACTN</name>
<accession>A0A6J4Q7C9</accession>
<dbReference type="EMBL" id="CADCUY010000514">
    <property type="protein sequence ID" value="CAA9430308.1"/>
    <property type="molecule type" value="Genomic_DNA"/>
</dbReference>
<protein>
    <submittedName>
        <fullName evidence="2">Transcriptional regulator, AsnC family</fullName>
    </submittedName>
</protein>
<evidence type="ECO:0000256" key="1">
    <source>
        <dbReference type="SAM" id="MobiDB-lite"/>
    </source>
</evidence>
<gene>
    <name evidence="2" type="ORF">AVDCRST_MAG35-2553</name>
</gene>
<feature type="compositionally biased region" description="Basic residues" evidence="1">
    <location>
        <begin position="9"/>
        <end position="25"/>
    </location>
</feature>